<protein>
    <submittedName>
        <fullName evidence="1">Winged helix DNA-binding protein</fullName>
    </submittedName>
</protein>
<keyword evidence="2" id="KW-1185">Reference proteome</keyword>
<evidence type="ECO:0000313" key="2">
    <source>
        <dbReference type="Proteomes" id="UP000306145"/>
    </source>
</evidence>
<dbReference type="InterPro" id="IPR036388">
    <property type="entry name" value="WH-like_DNA-bd_sf"/>
</dbReference>
<name>A0A5C4QBZ3_9ACTN</name>
<dbReference type="GO" id="GO:0003677">
    <property type="term" value="F:DNA binding"/>
    <property type="evidence" value="ECO:0007669"/>
    <property type="project" value="UniProtKB-KW"/>
</dbReference>
<organism evidence="1 2">
    <name type="scientific">Micromonospora orduensis</name>
    <dbReference type="NCBI Taxonomy" id="1420891"/>
    <lineage>
        <taxon>Bacteria</taxon>
        <taxon>Bacillati</taxon>
        <taxon>Actinomycetota</taxon>
        <taxon>Actinomycetes</taxon>
        <taxon>Micromonosporales</taxon>
        <taxon>Micromonosporaceae</taxon>
        <taxon>Micromonospora</taxon>
    </lineage>
</organism>
<dbReference type="Gene3D" id="1.10.10.10">
    <property type="entry name" value="Winged helix-like DNA-binding domain superfamily/Winged helix DNA-binding domain"/>
    <property type="match status" value="1"/>
</dbReference>
<dbReference type="Proteomes" id="UP000306145">
    <property type="component" value="Unassembled WGS sequence"/>
</dbReference>
<reference evidence="1 2" key="1">
    <citation type="submission" date="2019-06" db="EMBL/GenBank/DDBJ databases">
        <title>Micromonospora ordensis sp. nov., isolated from deep marine sediment.</title>
        <authorList>
            <person name="Veyisoglu A."/>
            <person name="Carro L."/>
            <person name="Klenk H.-P."/>
            <person name="Sahin N."/>
        </authorList>
    </citation>
    <scope>NUCLEOTIDE SEQUENCE [LARGE SCALE GENOMIC DNA]</scope>
    <source>
        <strain evidence="1 2">S2509</strain>
    </source>
</reference>
<evidence type="ECO:0000313" key="1">
    <source>
        <dbReference type="EMBL" id="TNH22024.1"/>
    </source>
</evidence>
<dbReference type="EMBL" id="VDFY01000279">
    <property type="protein sequence ID" value="TNH22024.1"/>
    <property type="molecule type" value="Genomic_DNA"/>
</dbReference>
<sequence>MVSTLNGQVIGQAHFATRALLERAVVPLGVDFGQVLALNALAAGPVARTRLVQRITSTRKVDESAVHEMIARLVAADLARLDDTAEPQVRLTDAGHATQAHIADAVEGITARLYGDIPPAEADAAARVLSLITERANDELAGVA</sequence>
<dbReference type="InterPro" id="IPR036390">
    <property type="entry name" value="WH_DNA-bd_sf"/>
</dbReference>
<keyword evidence="1" id="KW-0238">DNA-binding</keyword>
<accession>A0A5C4QBZ3</accession>
<gene>
    <name evidence="1" type="ORF">FHG89_30070</name>
</gene>
<dbReference type="SUPFAM" id="SSF46785">
    <property type="entry name" value="Winged helix' DNA-binding domain"/>
    <property type="match status" value="1"/>
</dbReference>
<dbReference type="OrthoDB" id="3873397at2"/>
<dbReference type="AlphaFoldDB" id="A0A5C4QBZ3"/>
<proteinExistence type="predicted"/>
<comment type="caution">
    <text evidence="1">The sequence shown here is derived from an EMBL/GenBank/DDBJ whole genome shotgun (WGS) entry which is preliminary data.</text>
</comment>